<dbReference type="EMBL" id="MXAV01000034">
    <property type="protein sequence ID" value="PKY10722.1"/>
    <property type="molecule type" value="Genomic_DNA"/>
</dbReference>
<evidence type="ECO:0000313" key="11">
    <source>
        <dbReference type="Proteomes" id="UP000234329"/>
    </source>
</evidence>
<dbReference type="RefSeq" id="WP_101538016.1">
    <property type="nucleotide sequence ID" value="NZ_MXAV01000034.1"/>
</dbReference>
<comment type="similarity">
    <text evidence="7">Belongs to the DNA mismatch repair MutS family. MutS2 subfamily.</text>
</comment>
<dbReference type="PROSITE" id="PS50828">
    <property type="entry name" value="SMR"/>
    <property type="match status" value="1"/>
</dbReference>
<dbReference type="Pfam" id="PF01713">
    <property type="entry name" value="Smr"/>
    <property type="match status" value="1"/>
</dbReference>
<accession>A0A2I1DLG2</accession>
<organism evidence="10 11">
    <name type="scientific">Acidithiobacillus marinus</name>
    <dbReference type="NCBI Taxonomy" id="187490"/>
    <lineage>
        <taxon>Bacteria</taxon>
        <taxon>Pseudomonadati</taxon>
        <taxon>Pseudomonadota</taxon>
        <taxon>Acidithiobacillia</taxon>
        <taxon>Acidithiobacillales</taxon>
        <taxon>Acidithiobacillaceae</taxon>
        <taxon>Acidithiobacillus</taxon>
    </lineage>
</organism>
<dbReference type="GO" id="GO:0072344">
    <property type="term" value="P:rescue of stalled ribosome"/>
    <property type="evidence" value="ECO:0007669"/>
    <property type="project" value="UniProtKB-UniRule"/>
</dbReference>
<dbReference type="HAMAP" id="MF_00092">
    <property type="entry name" value="MutS2"/>
    <property type="match status" value="1"/>
</dbReference>
<dbReference type="GO" id="GO:0016887">
    <property type="term" value="F:ATP hydrolysis activity"/>
    <property type="evidence" value="ECO:0007669"/>
    <property type="project" value="InterPro"/>
</dbReference>
<dbReference type="SUPFAM" id="SSF52540">
    <property type="entry name" value="P-loop containing nucleoside triphosphate hydrolases"/>
    <property type="match status" value="1"/>
</dbReference>
<dbReference type="SUPFAM" id="SSF160443">
    <property type="entry name" value="SMR domain-like"/>
    <property type="match status" value="1"/>
</dbReference>
<keyword evidence="8" id="KW-0175">Coiled coil</keyword>
<dbReference type="SMART" id="SM00463">
    <property type="entry name" value="SMR"/>
    <property type="match status" value="1"/>
</dbReference>
<dbReference type="SMART" id="SM00534">
    <property type="entry name" value="MUTSac"/>
    <property type="match status" value="1"/>
</dbReference>
<keyword evidence="1 7" id="KW-0699">rRNA-binding</keyword>
<dbReference type="AlphaFoldDB" id="A0A2I1DLG2"/>
<proteinExistence type="inferred from homology"/>
<dbReference type="GO" id="GO:0005524">
    <property type="term" value="F:ATP binding"/>
    <property type="evidence" value="ECO:0007669"/>
    <property type="project" value="UniProtKB-UniRule"/>
</dbReference>
<dbReference type="InterPro" id="IPR045076">
    <property type="entry name" value="MutS"/>
</dbReference>
<comment type="subunit">
    <text evidence="7">Homodimer. Binds to stalled ribosomes, contacting rRNA.</text>
</comment>
<evidence type="ECO:0000256" key="1">
    <source>
        <dbReference type="ARBA" id="ARBA00022730"/>
    </source>
</evidence>
<feature type="coiled-coil region" evidence="8">
    <location>
        <begin position="545"/>
        <end position="601"/>
    </location>
</feature>
<evidence type="ECO:0000313" key="10">
    <source>
        <dbReference type="EMBL" id="PKY10722.1"/>
    </source>
</evidence>
<dbReference type="InterPro" id="IPR007696">
    <property type="entry name" value="DNA_mismatch_repair_MutS_core"/>
</dbReference>
<dbReference type="GO" id="GO:0004519">
    <property type="term" value="F:endonuclease activity"/>
    <property type="evidence" value="ECO:0007669"/>
    <property type="project" value="UniProtKB-UniRule"/>
</dbReference>
<dbReference type="EC" id="3.6.4.-" evidence="7"/>
<dbReference type="PANTHER" id="PTHR48466">
    <property type="entry name" value="OS10G0509000 PROTEIN-RELATED"/>
    <property type="match status" value="1"/>
</dbReference>
<evidence type="ECO:0000256" key="8">
    <source>
        <dbReference type="SAM" id="Coils"/>
    </source>
</evidence>
<dbReference type="InterPro" id="IPR036063">
    <property type="entry name" value="Smr_dom_sf"/>
</dbReference>
<dbReference type="InterPro" id="IPR027417">
    <property type="entry name" value="P-loop_NTPase"/>
</dbReference>
<keyword evidence="2 7" id="KW-0547">Nucleotide-binding</keyword>
<evidence type="ECO:0000256" key="5">
    <source>
        <dbReference type="ARBA" id="ARBA00022884"/>
    </source>
</evidence>
<keyword evidence="5 7" id="KW-0694">RNA-binding</keyword>
<evidence type="ECO:0000256" key="3">
    <source>
        <dbReference type="ARBA" id="ARBA00022801"/>
    </source>
</evidence>
<dbReference type="NCBIfam" id="TIGR01069">
    <property type="entry name" value="mutS2"/>
    <property type="match status" value="1"/>
</dbReference>
<dbReference type="GO" id="GO:0045910">
    <property type="term" value="P:negative regulation of DNA recombination"/>
    <property type="evidence" value="ECO:0007669"/>
    <property type="project" value="InterPro"/>
</dbReference>
<protein>
    <recommendedName>
        <fullName evidence="7">Endonuclease MutS2</fullName>
        <ecNumber evidence="7">3.1.-.-</ecNumber>
    </recommendedName>
    <alternativeName>
        <fullName evidence="7">Ribosome-associated protein quality control-upstream factor</fullName>
        <shortName evidence="7">RQC-upstream factor</shortName>
        <shortName evidence="7">RqcU</shortName>
        <ecNumber evidence="7">3.6.4.-</ecNumber>
    </alternativeName>
</protein>
<dbReference type="GO" id="GO:0019843">
    <property type="term" value="F:rRNA binding"/>
    <property type="evidence" value="ECO:0007669"/>
    <property type="project" value="UniProtKB-UniRule"/>
</dbReference>
<dbReference type="InterPro" id="IPR002625">
    <property type="entry name" value="Smr_dom"/>
</dbReference>
<dbReference type="GO" id="GO:0030983">
    <property type="term" value="F:mismatched DNA binding"/>
    <property type="evidence" value="ECO:0007669"/>
    <property type="project" value="InterPro"/>
</dbReference>
<dbReference type="EC" id="3.1.-.-" evidence="7"/>
<dbReference type="InterPro" id="IPR036187">
    <property type="entry name" value="DNA_mismatch_repair_MutS_sf"/>
</dbReference>
<dbReference type="Proteomes" id="UP000234329">
    <property type="component" value="Unassembled WGS sequence"/>
</dbReference>
<dbReference type="PANTHER" id="PTHR48466:SF2">
    <property type="entry name" value="OS10G0509000 PROTEIN"/>
    <property type="match status" value="1"/>
</dbReference>
<evidence type="ECO:0000256" key="6">
    <source>
        <dbReference type="ARBA" id="ARBA00023125"/>
    </source>
</evidence>
<comment type="function">
    <text evidence="7">Acts as a ribosome collision sensor, splitting the ribosome into its 2 subunits. Detects stalled/collided 70S ribosomes which it binds and splits by an ATP-hydrolysis driven conformational change. Acts upstream of the ribosome quality control system (RQC), a ribosome-associated complex that mediates the extraction of incompletely synthesized nascent chains from stalled ribosomes and their subsequent degradation. Probably generates substrates for RQC.</text>
</comment>
<dbReference type="InParanoid" id="A0A2I1DLG2"/>
<gene>
    <name evidence="7" type="primary">mutS2</name>
    <name evidence="7" type="synonym">rqcU</name>
    <name evidence="10" type="ORF">B1757_09120</name>
</gene>
<feature type="coiled-coil region" evidence="8">
    <location>
        <begin position="140"/>
        <end position="174"/>
    </location>
</feature>
<dbReference type="PIRSF" id="PIRSF005814">
    <property type="entry name" value="MutS_YshD"/>
    <property type="match status" value="1"/>
</dbReference>
<dbReference type="GO" id="GO:0140664">
    <property type="term" value="F:ATP-dependent DNA damage sensor activity"/>
    <property type="evidence" value="ECO:0007669"/>
    <property type="project" value="InterPro"/>
</dbReference>
<keyword evidence="7 10" id="KW-0255">Endonuclease</keyword>
<dbReference type="Gene3D" id="3.30.1370.110">
    <property type="match status" value="1"/>
</dbReference>
<dbReference type="Gene3D" id="3.40.50.300">
    <property type="entry name" value="P-loop containing nucleotide triphosphate hydrolases"/>
    <property type="match status" value="1"/>
</dbReference>
<evidence type="ECO:0000259" key="9">
    <source>
        <dbReference type="PROSITE" id="PS50828"/>
    </source>
</evidence>
<comment type="function">
    <text evidence="7">Endonuclease that is involved in the suppression of homologous recombination and thus may have a key role in the control of bacterial genetic diversity.</text>
</comment>
<dbReference type="GO" id="GO:0006298">
    <property type="term" value="P:mismatch repair"/>
    <property type="evidence" value="ECO:0007669"/>
    <property type="project" value="InterPro"/>
</dbReference>
<dbReference type="Pfam" id="PF00488">
    <property type="entry name" value="MutS_V"/>
    <property type="match status" value="1"/>
</dbReference>
<evidence type="ECO:0000256" key="7">
    <source>
        <dbReference type="HAMAP-Rule" id="MF_00092"/>
    </source>
</evidence>
<keyword evidence="3 7" id="KW-0378">Hydrolase</keyword>
<keyword evidence="6 7" id="KW-0238">DNA-binding</keyword>
<feature type="domain" description="Smr" evidence="9">
    <location>
        <begin position="703"/>
        <end position="778"/>
    </location>
</feature>
<reference evidence="10 11" key="1">
    <citation type="submission" date="2017-03" db="EMBL/GenBank/DDBJ databases">
        <title>Draft genime sequence of the acidophilic sulfur-oxidizing bacterium Acidithiobacillus sp. SH, isolated from seawater.</title>
        <authorList>
            <person name="Sharmin S."/>
            <person name="Tokuhisa M."/>
            <person name="Kanao T."/>
            <person name="Kamimura K."/>
        </authorList>
    </citation>
    <scope>NUCLEOTIDE SEQUENCE [LARGE SCALE GENOMIC DNA]</scope>
    <source>
        <strain evidence="10 11">SH</strain>
    </source>
</reference>
<keyword evidence="4 7" id="KW-0067">ATP-binding</keyword>
<keyword evidence="11" id="KW-1185">Reference proteome</keyword>
<dbReference type="SMART" id="SM00533">
    <property type="entry name" value="MUTSd"/>
    <property type="match status" value="1"/>
</dbReference>
<dbReference type="InterPro" id="IPR005747">
    <property type="entry name" value="MutS2"/>
</dbReference>
<dbReference type="SUPFAM" id="SSF48334">
    <property type="entry name" value="DNA repair protein MutS, domain III"/>
    <property type="match status" value="1"/>
</dbReference>
<dbReference type="GO" id="GO:0043023">
    <property type="term" value="F:ribosomal large subunit binding"/>
    <property type="evidence" value="ECO:0007669"/>
    <property type="project" value="UniProtKB-UniRule"/>
</dbReference>
<feature type="binding site" evidence="7">
    <location>
        <begin position="345"/>
        <end position="352"/>
    </location>
    <ligand>
        <name>ATP</name>
        <dbReference type="ChEBI" id="CHEBI:30616"/>
    </ligand>
</feature>
<comment type="caution">
    <text evidence="10">The sequence shown here is derived from an EMBL/GenBank/DDBJ whole genome shotgun (WGS) entry which is preliminary data.</text>
</comment>
<evidence type="ECO:0000256" key="2">
    <source>
        <dbReference type="ARBA" id="ARBA00022741"/>
    </source>
</evidence>
<dbReference type="InterPro" id="IPR000432">
    <property type="entry name" value="DNA_mismatch_repair_MutS_C"/>
</dbReference>
<sequence>MTAVAALTGNAPCLDSFARVLDLEDICAAWAARCAHPYGQDYVINLHPWVALTEIHQRHHLALCLQQRAVAGSTLPVMTLPEIRTSLDLVERPGAVLAGRQLLQVSQVLLGQKHYAAVLREIDDALSEWAADIDPPQSLLRRLQQSLDEEGELLDTASTELQALRRQLRQGRHDIQRFLQGFLRNPDWQDYWQEQLIVLRNDRYVLPLKASHKGRIKAIVHDRSASGETLFVEPLTAVELNNQLVQDRQAERQEQEKVLRVLSAAVGQEAAAIRRAVQQLGKLDGVRAGLELGKAYQGVLVPVDKHPVFALHKLRHPLLCMQHPGQVVGNSLALGEQHQQLVITGPNTGGKTALLKALGLNHLMAYLGLPVAAEGQLGYFRQGFAVIGDAQNIHADLSTFSAQVSRLQVLLEQVDAHSLVLLDELGNGTDPREGGALAQAVAEELLAAKACTMLTSHLEVMKRYALGRPGVALAGMGFDAETLTPTYRLQWGVGGASQGLTIARRIGMPEPLMRRAEALYADDREDWERWEAQREGLLRAAQQAMDEAALARMEADKSAKRLQRELEAARQERERAAEEARNEWQQLLENARSEVRKTIAALKTGRDTQAASAALEQTGAPFRAVQDAAPALPEVGSRGLFLPLRQVTQITRVDALRQRLQIQLRGKQLWIPVAQFRADAALEMPKDKGSTQYASPENHPWRLDLRGQLRDDAWQALCRHVDGAMASGRQQVEVLHGKGNGVLAEMVREFARQDPRVTQWRMARPEQGGGGVSELELR</sequence>
<keyword evidence="7" id="KW-0540">Nuclease</keyword>
<name>A0A2I1DLG2_9PROT</name>
<evidence type="ECO:0000256" key="4">
    <source>
        <dbReference type="ARBA" id="ARBA00022840"/>
    </source>
</evidence>
<dbReference type="OrthoDB" id="9808166at2"/>